<accession>A0AAV7QJB1</accession>
<evidence type="ECO:0000313" key="3">
    <source>
        <dbReference type="Proteomes" id="UP001066276"/>
    </source>
</evidence>
<dbReference type="EMBL" id="JANPWB010000010">
    <property type="protein sequence ID" value="KAJ1139436.1"/>
    <property type="molecule type" value="Genomic_DNA"/>
</dbReference>
<gene>
    <name evidence="2" type="ORF">NDU88_005808</name>
</gene>
<name>A0AAV7QJB1_PLEWA</name>
<organism evidence="2 3">
    <name type="scientific">Pleurodeles waltl</name>
    <name type="common">Iberian ribbed newt</name>
    <dbReference type="NCBI Taxonomy" id="8319"/>
    <lineage>
        <taxon>Eukaryota</taxon>
        <taxon>Metazoa</taxon>
        <taxon>Chordata</taxon>
        <taxon>Craniata</taxon>
        <taxon>Vertebrata</taxon>
        <taxon>Euteleostomi</taxon>
        <taxon>Amphibia</taxon>
        <taxon>Batrachia</taxon>
        <taxon>Caudata</taxon>
        <taxon>Salamandroidea</taxon>
        <taxon>Salamandridae</taxon>
        <taxon>Pleurodelinae</taxon>
        <taxon>Pleurodeles</taxon>
    </lineage>
</organism>
<feature type="coiled-coil region" evidence="1">
    <location>
        <begin position="92"/>
        <end position="126"/>
    </location>
</feature>
<dbReference type="InterPro" id="IPR042566">
    <property type="entry name" value="L1_C"/>
</dbReference>
<proteinExistence type="predicted"/>
<sequence>MPHRPLAAAVWDGTDNQQHRRGTPLNNTTRCCCCCHSARRDLGGPEDALGGPRTAGEPSRVERFAAIQGSRVALEGKIGTVAVEVNLLRMDLRRVSEKVKVVEGSIVELQAEVGSLRKQIVQVKAKLRAIKVRYMLLYLAHLKLISGRKAHFFNRPSGGLEMDGALGQSCAWQDGEDWFDCSLPFGPG</sequence>
<comment type="caution">
    <text evidence="2">The sequence shown here is derived from an EMBL/GenBank/DDBJ whole genome shotgun (WGS) entry which is preliminary data.</text>
</comment>
<dbReference type="Gene3D" id="3.30.250.20">
    <property type="entry name" value="L1 transposable element, C-terminal domain"/>
    <property type="match status" value="1"/>
</dbReference>
<reference evidence="2" key="1">
    <citation type="journal article" date="2022" name="bioRxiv">
        <title>Sequencing and chromosome-scale assembly of the giantPleurodeles waltlgenome.</title>
        <authorList>
            <person name="Brown T."/>
            <person name="Elewa A."/>
            <person name="Iarovenko S."/>
            <person name="Subramanian E."/>
            <person name="Araus A.J."/>
            <person name="Petzold A."/>
            <person name="Susuki M."/>
            <person name="Suzuki K.-i.T."/>
            <person name="Hayashi T."/>
            <person name="Toyoda A."/>
            <person name="Oliveira C."/>
            <person name="Osipova E."/>
            <person name="Leigh N.D."/>
            <person name="Simon A."/>
            <person name="Yun M.H."/>
        </authorList>
    </citation>
    <scope>NUCLEOTIDE SEQUENCE</scope>
    <source>
        <strain evidence="2">20211129_DDA</strain>
        <tissue evidence="2">Liver</tissue>
    </source>
</reference>
<evidence type="ECO:0000313" key="2">
    <source>
        <dbReference type="EMBL" id="KAJ1139436.1"/>
    </source>
</evidence>
<protein>
    <submittedName>
        <fullName evidence="2">Uncharacterized protein</fullName>
    </submittedName>
</protein>
<dbReference type="Proteomes" id="UP001066276">
    <property type="component" value="Chromosome 6"/>
</dbReference>
<keyword evidence="3" id="KW-1185">Reference proteome</keyword>
<evidence type="ECO:0000256" key="1">
    <source>
        <dbReference type="SAM" id="Coils"/>
    </source>
</evidence>
<keyword evidence="1" id="KW-0175">Coiled coil</keyword>
<dbReference type="AlphaFoldDB" id="A0AAV7QJB1"/>